<comment type="caution">
    <text evidence="1">The sequence shown here is derived from an EMBL/GenBank/DDBJ whole genome shotgun (WGS) entry which is preliminary data.</text>
</comment>
<name>A0ABV3Q0R2_9BACL</name>
<evidence type="ECO:0000313" key="1">
    <source>
        <dbReference type="EMBL" id="MEW9500691.1"/>
    </source>
</evidence>
<proteinExistence type="predicted"/>
<reference evidence="1 2" key="1">
    <citation type="journal article" date="1979" name="Int. J. Syst. Evol. Microbiol.">
        <title>Bacillus globisporus subsp. marinus subsp. nov.</title>
        <authorList>
            <person name="Liu H."/>
        </authorList>
    </citation>
    <scope>NUCLEOTIDE SEQUENCE [LARGE SCALE GENOMIC DNA]</scope>
    <source>
        <strain evidence="1 2">DSM 1297</strain>
    </source>
</reference>
<protein>
    <submittedName>
        <fullName evidence="1">Uncharacterized protein</fullName>
    </submittedName>
</protein>
<gene>
    <name evidence="1" type="ORF">AB1471_02620</name>
</gene>
<evidence type="ECO:0000313" key="2">
    <source>
        <dbReference type="Proteomes" id="UP001556040"/>
    </source>
</evidence>
<dbReference type="EMBL" id="JBFMIA010000001">
    <property type="protein sequence ID" value="MEW9500691.1"/>
    <property type="molecule type" value="Genomic_DNA"/>
</dbReference>
<keyword evidence="2" id="KW-1185">Reference proteome</keyword>
<sequence>MDGLKSPSIFYYQTTLKTVLAEIGPYRSTLIGHMTLVQNFSDVISLKRLINEIFAAINKRGYEFDYNGTGFGS</sequence>
<organism evidence="1 2">
    <name type="scientific">Jeotgalibacillus marinus</name>
    <dbReference type="NCBI Taxonomy" id="86667"/>
    <lineage>
        <taxon>Bacteria</taxon>
        <taxon>Bacillati</taxon>
        <taxon>Bacillota</taxon>
        <taxon>Bacilli</taxon>
        <taxon>Bacillales</taxon>
        <taxon>Caryophanaceae</taxon>
        <taxon>Jeotgalibacillus</taxon>
    </lineage>
</organism>
<accession>A0ABV3Q0R2</accession>
<dbReference type="RefSeq" id="WP_367778008.1">
    <property type="nucleotide sequence ID" value="NZ_JBFMIA010000001.1"/>
</dbReference>
<dbReference type="Proteomes" id="UP001556040">
    <property type="component" value="Unassembled WGS sequence"/>
</dbReference>